<keyword evidence="10" id="KW-1185">Reference proteome</keyword>
<keyword evidence="5 8" id="KW-0687">Ribonucleoprotein</keyword>
<evidence type="ECO:0000256" key="1">
    <source>
        <dbReference type="ARBA" id="ARBA00009512"/>
    </source>
</evidence>
<evidence type="ECO:0000256" key="4">
    <source>
        <dbReference type="ARBA" id="ARBA00022980"/>
    </source>
</evidence>
<evidence type="ECO:0000256" key="2">
    <source>
        <dbReference type="ARBA" id="ARBA00022730"/>
    </source>
</evidence>
<dbReference type="GO" id="GO:0005737">
    <property type="term" value="C:cytoplasm"/>
    <property type="evidence" value="ECO:0007669"/>
    <property type="project" value="UniProtKB-ARBA"/>
</dbReference>
<dbReference type="PANTHER" id="PTHR21011:SF1">
    <property type="entry name" value="SMALL RIBOSOMAL SUBUNIT PROTEIN BS6M"/>
    <property type="match status" value="1"/>
</dbReference>
<dbReference type="OrthoDB" id="9812702at2"/>
<evidence type="ECO:0000256" key="3">
    <source>
        <dbReference type="ARBA" id="ARBA00022884"/>
    </source>
</evidence>
<dbReference type="InterPro" id="IPR020815">
    <property type="entry name" value="Ribosomal_bS6_CS"/>
</dbReference>
<reference evidence="9 10" key="1">
    <citation type="submission" date="2010-07" db="EMBL/GenBank/DDBJ databases">
        <title>The draft genome of Paenibacillus curdlanolyticus YK9.</title>
        <authorList>
            <consortium name="US DOE Joint Genome Institute (JGI-PGF)"/>
            <person name="Lucas S."/>
            <person name="Copeland A."/>
            <person name="Lapidus A."/>
            <person name="Cheng J.-F."/>
            <person name="Bruce D."/>
            <person name="Goodwin L."/>
            <person name="Pitluck S."/>
            <person name="Land M.L."/>
            <person name="Hauser L."/>
            <person name="Chang Y.-J."/>
            <person name="Jeffries C."/>
            <person name="Anderson I.J."/>
            <person name="Johnson E."/>
            <person name="Loganathan U."/>
            <person name="Mulhopadhyay B."/>
            <person name="Kyrpides N."/>
            <person name="Woyke T.J."/>
        </authorList>
    </citation>
    <scope>NUCLEOTIDE SEQUENCE [LARGE SCALE GENOMIC DNA]</scope>
    <source>
        <strain evidence="9 10">YK9</strain>
    </source>
</reference>
<evidence type="ECO:0000256" key="5">
    <source>
        <dbReference type="ARBA" id="ARBA00023274"/>
    </source>
</evidence>
<dbReference type="EMBL" id="AEDD01000005">
    <property type="protein sequence ID" value="EFM10986.1"/>
    <property type="molecule type" value="Genomic_DNA"/>
</dbReference>
<dbReference type="HAMAP" id="MF_00360">
    <property type="entry name" value="Ribosomal_bS6"/>
    <property type="match status" value="1"/>
</dbReference>
<evidence type="ECO:0000313" key="10">
    <source>
        <dbReference type="Proteomes" id="UP000005387"/>
    </source>
</evidence>
<comment type="similarity">
    <text evidence="1 8">Belongs to the bacterial ribosomal protein bS6 family.</text>
</comment>
<organism evidence="9 10">
    <name type="scientific">Paenibacillus curdlanolyticus YK9</name>
    <dbReference type="NCBI Taxonomy" id="717606"/>
    <lineage>
        <taxon>Bacteria</taxon>
        <taxon>Bacillati</taxon>
        <taxon>Bacillota</taxon>
        <taxon>Bacilli</taxon>
        <taxon>Bacillales</taxon>
        <taxon>Paenibacillaceae</taxon>
        <taxon>Paenibacillus</taxon>
    </lineage>
</organism>
<proteinExistence type="inferred from homology"/>
<accession>E0I9A2</accession>
<dbReference type="Gene3D" id="3.30.70.60">
    <property type="match status" value="1"/>
</dbReference>
<dbReference type="RefSeq" id="WP_006038235.1">
    <property type="nucleotide sequence ID" value="NZ_AEDD01000005.1"/>
</dbReference>
<gene>
    <name evidence="8" type="primary">rpsF</name>
    <name evidence="9" type="ORF">PaecuDRAFT_2239</name>
</gene>
<protein>
    <recommendedName>
        <fullName evidence="7 8">Small ribosomal subunit protein bS6</fullName>
    </recommendedName>
</protein>
<dbReference type="SUPFAM" id="SSF54995">
    <property type="entry name" value="Ribosomal protein S6"/>
    <property type="match status" value="1"/>
</dbReference>
<dbReference type="GO" id="GO:1990904">
    <property type="term" value="C:ribonucleoprotein complex"/>
    <property type="evidence" value="ECO:0007669"/>
    <property type="project" value="UniProtKB-KW"/>
</dbReference>
<dbReference type="InterPro" id="IPR014717">
    <property type="entry name" value="Transl_elong_EF1B/ribsomal_bS6"/>
</dbReference>
<dbReference type="GO" id="GO:0070181">
    <property type="term" value="F:small ribosomal subunit rRNA binding"/>
    <property type="evidence" value="ECO:0007669"/>
    <property type="project" value="TreeGrafter"/>
</dbReference>
<evidence type="ECO:0000313" key="9">
    <source>
        <dbReference type="EMBL" id="EFM10986.1"/>
    </source>
</evidence>
<keyword evidence="3 8" id="KW-0694">RNA-binding</keyword>
<dbReference type="NCBIfam" id="TIGR00166">
    <property type="entry name" value="S6"/>
    <property type="match status" value="1"/>
</dbReference>
<keyword evidence="4 8" id="KW-0689">Ribosomal protein</keyword>
<dbReference type="STRING" id="717606.PaecuDRAFT_2239"/>
<dbReference type="InterPro" id="IPR020814">
    <property type="entry name" value="Ribosomal_S6_plastid/chlpt"/>
</dbReference>
<sequence length="95" mass="10814">MRKYEVMYILRSDVEQEAVQAIVEKFNGIITNGGGEVSKTDIIGKRRLAYEINKQRDGIYVLVHFSAPAEVIVELDRVMKIADEVFRTLIVKDVA</sequence>
<evidence type="ECO:0000256" key="7">
    <source>
        <dbReference type="ARBA" id="ARBA00035294"/>
    </source>
</evidence>
<dbReference type="GO" id="GO:0006412">
    <property type="term" value="P:translation"/>
    <property type="evidence" value="ECO:0007669"/>
    <property type="project" value="UniProtKB-UniRule"/>
</dbReference>
<dbReference type="PROSITE" id="PS01048">
    <property type="entry name" value="RIBOSOMAL_S6"/>
    <property type="match status" value="1"/>
</dbReference>
<dbReference type="Proteomes" id="UP000005387">
    <property type="component" value="Unassembled WGS sequence"/>
</dbReference>
<dbReference type="InterPro" id="IPR000529">
    <property type="entry name" value="Ribosomal_bS6"/>
</dbReference>
<keyword evidence="2 8" id="KW-0699">rRNA-binding</keyword>
<dbReference type="CDD" id="cd00473">
    <property type="entry name" value="bS6"/>
    <property type="match status" value="1"/>
</dbReference>
<dbReference type="GO" id="GO:0005840">
    <property type="term" value="C:ribosome"/>
    <property type="evidence" value="ECO:0007669"/>
    <property type="project" value="UniProtKB-KW"/>
</dbReference>
<evidence type="ECO:0000256" key="6">
    <source>
        <dbReference type="ARBA" id="ARBA00035104"/>
    </source>
</evidence>
<dbReference type="AlphaFoldDB" id="E0I9A2"/>
<dbReference type="GO" id="GO:0003735">
    <property type="term" value="F:structural constituent of ribosome"/>
    <property type="evidence" value="ECO:0007669"/>
    <property type="project" value="InterPro"/>
</dbReference>
<comment type="function">
    <text evidence="6 8">Binds together with bS18 to 16S ribosomal RNA.</text>
</comment>
<dbReference type="Pfam" id="PF01250">
    <property type="entry name" value="Ribosomal_S6"/>
    <property type="match status" value="1"/>
</dbReference>
<evidence type="ECO:0000256" key="8">
    <source>
        <dbReference type="HAMAP-Rule" id="MF_00360"/>
    </source>
</evidence>
<dbReference type="PANTHER" id="PTHR21011">
    <property type="entry name" value="MITOCHONDRIAL 28S RIBOSOMAL PROTEIN S6"/>
    <property type="match status" value="1"/>
</dbReference>
<dbReference type="FunFam" id="3.30.70.60:FF:000002">
    <property type="entry name" value="30S ribosomal protein S6"/>
    <property type="match status" value="1"/>
</dbReference>
<dbReference type="eggNOG" id="COG0360">
    <property type="taxonomic scope" value="Bacteria"/>
</dbReference>
<dbReference type="InterPro" id="IPR035980">
    <property type="entry name" value="Ribosomal_bS6_sf"/>
</dbReference>
<name>E0I9A2_9BACL</name>